<sequence>MNHVYKVVWSTVTNSLVVVSELARSKGKAASTVSDVKDVSNKTAAVAVAAALQVAAVGTIAIGSFAPMEANAIVAISHAENGVIKNDGSAKANASTVVGSQYYSHTTTDDGTRPYNYNNPGSLSYNDPDRKPTDRSDLYDNNLSHGIAIGCHTNAIATTGKGGSNGIAIGDYAQATGGLSVSLGAFSRSTDVGAMALGTSSRASGFNSLAMMRQSAATGDYAVAIGSVAYAKGNSSFAMGSSATAFGNQSIAIGSVSPVTYNADGTYEAKRTSYDAVNRTQTNGNRSMALGSGAKTSGDDSFAVGSRATTGTFTTSNNETNWATKAEKAIAFGNDSKALKDKAIAFGNNASAKGEEGVAFGFNATSVGNQSVAIGTNSNAAHDRVVTIGTNSTATHNRSMAIGEEAKAKANHSLALGANATVTV</sequence>
<feature type="compositionally biased region" description="Basic and acidic residues" evidence="1">
    <location>
        <begin position="127"/>
        <end position="136"/>
    </location>
</feature>
<comment type="caution">
    <text evidence="4">The sequence shown here is derived from an EMBL/GenBank/DDBJ whole genome shotgun (WGS) entry which is preliminary data.</text>
</comment>
<feature type="compositionally biased region" description="Polar residues" evidence="1">
    <location>
        <begin position="115"/>
        <end position="125"/>
    </location>
</feature>
<evidence type="ECO:0000256" key="1">
    <source>
        <dbReference type="SAM" id="MobiDB-lite"/>
    </source>
</evidence>
<organism evidence="4 5">
    <name type="scientific">Actinobacillus equuli subsp. equuli</name>
    <dbReference type="NCBI Taxonomy" id="202947"/>
    <lineage>
        <taxon>Bacteria</taxon>
        <taxon>Pseudomonadati</taxon>
        <taxon>Pseudomonadota</taxon>
        <taxon>Gammaproteobacteria</taxon>
        <taxon>Pasteurellales</taxon>
        <taxon>Pasteurellaceae</taxon>
        <taxon>Actinobacillus</taxon>
    </lineage>
</organism>
<feature type="domain" description="Trimeric autotransporter adhesin YadA-like head" evidence="2">
    <location>
        <begin position="203"/>
        <end position="227"/>
    </location>
</feature>
<dbReference type="EMBL" id="JAPHVQ010000001">
    <property type="protein sequence ID" value="MDE8033937.1"/>
    <property type="molecule type" value="Genomic_DNA"/>
</dbReference>
<keyword evidence="5" id="KW-1185">Reference proteome</keyword>
<feature type="domain" description="Trimeric autotransporter adhesin YadA-like head" evidence="2">
    <location>
        <begin position="231"/>
        <end position="255"/>
    </location>
</feature>
<evidence type="ECO:0000313" key="5">
    <source>
        <dbReference type="Proteomes" id="UP001142444"/>
    </source>
</evidence>
<evidence type="ECO:0000259" key="2">
    <source>
        <dbReference type="Pfam" id="PF05658"/>
    </source>
</evidence>
<feature type="domain" description="Trimeric autotransporter adhesin YadA-like head" evidence="2">
    <location>
        <begin position="398"/>
        <end position="420"/>
    </location>
</feature>
<dbReference type="RefSeq" id="WP_275217205.1">
    <property type="nucleotide sequence ID" value="NZ_JAPHVQ010000001.1"/>
</dbReference>
<gene>
    <name evidence="4" type="ORF">OQ257_01965</name>
</gene>
<dbReference type="Pfam" id="PF13018">
    <property type="entry name" value="ESPR"/>
    <property type="match status" value="1"/>
</dbReference>
<dbReference type="Gene3D" id="2.150.10.10">
    <property type="entry name" value="Serralysin-like metalloprotease, C-terminal"/>
    <property type="match status" value="3"/>
</dbReference>
<reference evidence="4" key="1">
    <citation type="submission" date="2022-11" db="EMBL/GenBank/DDBJ databases">
        <authorList>
            <person name="Kamali M."/>
            <person name="Peak L."/>
            <person name="Go Y.Y."/>
            <person name="Balasuriya U.B.R."/>
            <person name="Carossino M."/>
        </authorList>
    </citation>
    <scope>NUCLEOTIDE SEQUENCE</scope>
    <source>
        <strain evidence="4">4524</strain>
    </source>
</reference>
<dbReference type="CDD" id="cd12820">
    <property type="entry name" value="LbR_YadA-like"/>
    <property type="match status" value="2"/>
</dbReference>
<proteinExistence type="predicted"/>
<feature type="domain" description="ESPR" evidence="3">
    <location>
        <begin position="1"/>
        <end position="47"/>
    </location>
</feature>
<dbReference type="InterPro" id="IPR011049">
    <property type="entry name" value="Serralysin-like_metalloprot_C"/>
</dbReference>
<dbReference type="GO" id="GO:0019867">
    <property type="term" value="C:outer membrane"/>
    <property type="evidence" value="ECO:0007669"/>
    <property type="project" value="InterPro"/>
</dbReference>
<dbReference type="InterPro" id="IPR024973">
    <property type="entry name" value="ESPR"/>
</dbReference>
<feature type="domain" description="Trimeric autotransporter adhesin YadA-like head" evidence="2">
    <location>
        <begin position="163"/>
        <end position="187"/>
    </location>
</feature>
<accession>A0A9X4G158</accession>
<evidence type="ECO:0000259" key="3">
    <source>
        <dbReference type="Pfam" id="PF13018"/>
    </source>
</evidence>
<reference evidence="4" key="2">
    <citation type="journal article" date="2023" name="Pathogens">
        <title>Pathological Features and Genomic Characterization of an Actinobacillus equuli subsp. equuli Bearing Unique Virulence-Associated Genes from an Adult Horse with Pleuropneumonia.</title>
        <authorList>
            <person name="Kamali M."/>
            <person name="Carossino M."/>
            <person name="Del Piero F."/>
            <person name="Peak L."/>
            <person name="Mitchell M.S."/>
            <person name="Willette J."/>
            <person name="Baker R."/>
            <person name="Li F."/>
            <person name="Kenez A."/>
            <person name="Balasuriya U.B.R."/>
            <person name="Go Y.Y."/>
        </authorList>
    </citation>
    <scope>NUCLEOTIDE SEQUENCE</scope>
    <source>
        <strain evidence="4">4524</strain>
    </source>
</reference>
<dbReference type="Pfam" id="PF05658">
    <property type="entry name" value="YadA_head"/>
    <property type="match status" value="7"/>
</dbReference>
<name>A0A9X4G158_ACTEU</name>
<feature type="domain" description="Trimeric autotransporter adhesin YadA-like head" evidence="2">
    <location>
        <begin position="327"/>
        <end position="350"/>
    </location>
</feature>
<dbReference type="Proteomes" id="UP001142444">
    <property type="component" value="Unassembled WGS sequence"/>
</dbReference>
<evidence type="ECO:0000313" key="4">
    <source>
        <dbReference type="EMBL" id="MDE8033937.1"/>
    </source>
</evidence>
<dbReference type="SUPFAM" id="SSF101967">
    <property type="entry name" value="Adhesin YadA, collagen-binding domain"/>
    <property type="match status" value="2"/>
</dbReference>
<feature type="domain" description="Trimeric autotransporter adhesin YadA-like head" evidence="2">
    <location>
        <begin position="283"/>
        <end position="308"/>
    </location>
</feature>
<dbReference type="InterPro" id="IPR008640">
    <property type="entry name" value="Adhesin_Head_dom"/>
</dbReference>
<feature type="domain" description="Trimeric autotransporter adhesin YadA-like head" evidence="2">
    <location>
        <begin position="352"/>
        <end position="378"/>
    </location>
</feature>
<feature type="region of interest" description="Disordered" evidence="1">
    <location>
        <begin position="105"/>
        <end position="136"/>
    </location>
</feature>
<dbReference type="AlphaFoldDB" id="A0A9X4G158"/>
<protein>
    <submittedName>
        <fullName evidence="4">ESPR-type extended signal peptide-containing protein</fullName>
    </submittedName>
</protein>